<evidence type="ECO:0000256" key="4">
    <source>
        <dbReference type="SAM" id="MobiDB-lite"/>
    </source>
</evidence>
<keyword evidence="8" id="KW-0371">Homeobox</keyword>
<dbReference type="GO" id="GO:0008270">
    <property type="term" value="F:zinc ion binding"/>
    <property type="evidence" value="ECO:0007669"/>
    <property type="project" value="UniProtKB-KW"/>
</dbReference>
<keyword evidence="1" id="KW-0479">Metal-binding</keyword>
<evidence type="ECO:0000313" key="8">
    <source>
        <dbReference type="EMBL" id="KAG6601431.1"/>
    </source>
</evidence>
<evidence type="ECO:0000256" key="1">
    <source>
        <dbReference type="ARBA" id="ARBA00022723"/>
    </source>
</evidence>
<keyword evidence="3" id="KW-0862">Zinc</keyword>
<accession>A0AAV6NS84</accession>
<evidence type="ECO:0000256" key="2">
    <source>
        <dbReference type="ARBA" id="ARBA00022771"/>
    </source>
</evidence>
<evidence type="ECO:0000259" key="7">
    <source>
        <dbReference type="PROSITE" id="PS51523"/>
    </source>
</evidence>
<dbReference type="NCBIfam" id="TIGR01566">
    <property type="entry name" value="ZF_HD_prot_N"/>
    <property type="match status" value="1"/>
</dbReference>
<dbReference type="GO" id="GO:0004842">
    <property type="term" value="F:ubiquitin-protein transferase activity"/>
    <property type="evidence" value="ECO:0007669"/>
    <property type="project" value="TreeGrafter"/>
</dbReference>
<dbReference type="InterPro" id="IPR022143">
    <property type="entry name" value="DUF3675"/>
</dbReference>
<keyword evidence="8" id="KW-0238">DNA-binding</keyword>
<comment type="caution">
    <text evidence="8">The sequence shown here is derived from an EMBL/GenBank/DDBJ whole genome shotgun (WGS) entry which is preliminary data.</text>
</comment>
<evidence type="ECO:0000256" key="5">
    <source>
        <dbReference type="SAM" id="Phobius"/>
    </source>
</evidence>
<dbReference type="InterPro" id="IPR006456">
    <property type="entry name" value="ZF_HD_homeobox_Cys/His_dimer"/>
</dbReference>
<dbReference type="CDD" id="cd16495">
    <property type="entry name" value="RING_CH-C4HC3_MARCH"/>
    <property type="match status" value="1"/>
</dbReference>
<sequence>MSDHLVLYVDRLIRPVPVDSVPNPTEIVPFLPVGGDLEGDSLGFPCSTSTSNVDEKRIESEDLDGEDDSLIQTAECRICQDDDIIRKLETPCACSGSLKYAHRKCIQLWCNEKGDIICEICHQPYQPGYTAPPPPPRIEETSIDIGGGWTITGTPLNLHDPRLLAIAEAEHNLLEAEYDEYAASDASGAAFCRAAAFILMILLFLRHALEVTDPDGDDYLSAFFSIFLLRVAGFLLPCYIMACAVNILQRRQRRQEREAAALGAAQVAFVLQGRHRGLQFAIASGPQMTSRQDTAYVQHKAMELRLTPQQSEFNFTPIPKPKFMVVSYRDCLKNHAATVGGHALDGCGEFMPSITSTPTDPTSLNCAACGCHRNFHRHYHPYRLRPPHIGDIEHRSATRGNWDRKTGAQSLDA</sequence>
<evidence type="ECO:0000313" key="9">
    <source>
        <dbReference type="Proteomes" id="UP000685013"/>
    </source>
</evidence>
<gene>
    <name evidence="8" type="primary">ZHD11</name>
    <name evidence="8" type="ORF">SDJN03_06664</name>
</gene>
<dbReference type="PROSITE" id="PS51292">
    <property type="entry name" value="ZF_RING_CH"/>
    <property type="match status" value="1"/>
</dbReference>
<dbReference type="Proteomes" id="UP000685013">
    <property type="component" value="Chromosome 4"/>
</dbReference>
<keyword evidence="9" id="KW-1185">Reference proteome</keyword>
<feature type="transmembrane region" description="Helical" evidence="5">
    <location>
        <begin position="221"/>
        <end position="248"/>
    </location>
</feature>
<dbReference type="SMART" id="SM00744">
    <property type="entry name" value="RINGv"/>
    <property type="match status" value="1"/>
</dbReference>
<reference evidence="8 9" key="1">
    <citation type="journal article" date="2021" name="Hortic Res">
        <title>The domestication of Cucurbita argyrosperma as revealed by the genome of its wild relative.</title>
        <authorList>
            <person name="Barrera-Redondo J."/>
            <person name="Sanchez-de la Vega G."/>
            <person name="Aguirre-Liguori J.A."/>
            <person name="Castellanos-Morales G."/>
            <person name="Gutierrez-Guerrero Y.T."/>
            <person name="Aguirre-Dugua X."/>
            <person name="Aguirre-Planter E."/>
            <person name="Tenaillon M.I."/>
            <person name="Lira-Saade R."/>
            <person name="Eguiarte L.E."/>
        </authorList>
    </citation>
    <scope>NUCLEOTIDE SEQUENCE [LARGE SCALE GENOMIC DNA]</scope>
    <source>
        <strain evidence="8">JBR-2021</strain>
    </source>
</reference>
<feature type="non-terminal residue" evidence="8">
    <location>
        <position position="1"/>
    </location>
</feature>
<keyword evidence="5" id="KW-0472">Membrane</keyword>
<dbReference type="AlphaFoldDB" id="A0AAV6NS84"/>
<dbReference type="InterPro" id="IPR033275">
    <property type="entry name" value="MARCH-like"/>
</dbReference>
<evidence type="ECO:0000259" key="6">
    <source>
        <dbReference type="PROSITE" id="PS51292"/>
    </source>
</evidence>
<dbReference type="PANTHER" id="PTHR23012:SF175">
    <property type="entry name" value="RING_FYVE_PHD ZINC FINGER SUPERFAMILY PROTEIN"/>
    <property type="match status" value="1"/>
</dbReference>
<proteinExistence type="predicted"/>
<dbReference type="FunFam" id="3.30.40.10:FF:000146">
    <property type="entry name" value="RING/FYVE/PHD zinc finger protein"/>
    <property type="match status" value="1"/>
</dbReference>
<keyword evidence="2 8" id="KW-0863">Zinc-finger</keyword>
<dbReference type="PANTHER" id="PTHR23012">
    <property type="entry name" value="RING/FYVE/PHD ZINC FINGER DOMAIN-CONTAINING"/>
    <property type="match status" value="1"/>
</dbReference>
<organism evidence="8 9">
    <name type="scientific">Cucurbita argyrosperma subsp. sororia</name>
    <dbReference type="NCBI Taxonomy" id="37648"/>
    <lineage>
        <taxon>Eukaryota</taxon>
        <taxon>Viridiplantae</taxon>
        <taxon>Streptophyta</taxon>
        <taxon>Embryophyta</taxon>
        <taxon>Tracheophyta</taxon>
        <taxon>Spermatophyta</taxon>
        <taxon>Magnoliopsida</taxon>
        <taxon>eudicotyledons</taxon>
        <taxon>Gunneridae</taxon>
        <taxon>Pentapetalae</taxon>
        <taxon>rosids</taxon>
        <taxon>fabids</taxon>
        <taxon>Cucurbitales</taxon>
        <taxon>Cucurbitaceae</taxon>
        <taxon>Cucurbiteae</taxon>
        <taxon>Cucurbita</taxon>
    </lineage>
</organism>
<protein>
    <submittedName>
        <fullName evidence="8">Zinc-finger homeodomain protein 11</fullName>
    </submittedName>
</protein>
<dbReference type="Pfam" id="PF04770">
    <property type="entry name" value="ZF-HD_dimer"/>
    <property type="match status" value="1"/>
</dbReference>
<feature type="compositionally biased region" description="Basic and acidic residues" evidence="4">
    <location>
        <begin position="388"/>
        <end position="406"/>
    </location>
</feature>
<dbReference type="EMBL" id="JAGKQH010000004">
    <property type="protein sequence ID" value="KAG6601431.1"/>
    <property type="molecule type" value="Genomic_DNA"/>
</dbReference>
<dbReference type="InterPro" id="IPR011016">
    <property type="entry name" value="Znf_RING-CH"/>
</dbReference>
<dbReference type="GO" id="GO:0003677">
    <property type="term" value="F:DNA binding"/>
    <property type="evidence" value="ECO:0007669"/>
    <property type="project" value="UniProtKB-KW"/>
</dbReference>
<feature type="region of interest" description="Disordered" evidence="4">
    <location>
        <begin position="386"/>
        <end position="413"/>
    </location>
</feature>
<dbReference type="PROSITE" id="PS51523">
    <property type="entry name" value="ZF_HD_DIMER"/>
    <property type="match status" value="1"/>
</dbReference>
<keyword evidence="5" id="KW-0812">Transmembrane</keyword>
<dbReference type="Pfam" id="PF12428">
    <property type="entry name" value="DUF3675"/>
    <property type="match status" value="1"/>
</dbReference>
<feature type="transmembrane region" description="Helical" evidence="5">
    <location>
        <begin position="190"/>
        <end position="209"/>
    </location>
</feature>
<evidence type="ECO:0000256" key="3">
    <source>
        <dbReference type="ARBA" id="ARBA00022833"/>
    </source>
</evidence>
<keyword evidence="5" id="KW-1133">Transmembrane helix</keyword>
<dbReference type="GO" id="GO:0016020">
    <property type="term" value="C:membrane"/>
    <property type="evidence" value="ECO:0007669"/>
    <property type="project" value="TreeGrafter"/>
</dbReference>
<feature type="domain" description="RING-CH-type" evidence="6">
    <location>
        <begin position="68"/>
        <end position="128"/>
    </location>
</feature>
<dbReference type="GO" id="GO:0016567">
    <property type="term" value="P:protein ubiquitination"/>
    <property type="evidence" value="ECO:0007669"/>
    <property type="project" value="TreeGrafter"/>
</dbReference>
<name>A0AAV6NS84_9ROSI</name>
<dbReference type="Pfam" id="PF12906">
    <property type="entry name" value="RINGv"/>
    <property type="match status" value="1"/>
</dbReference>
<feature type="domain" description="ZF-HD dimerization-type" evidence="7">
    <location>
        <begin position="328"/>
        <end position="379"/>
    </location>
</feature>